<accession>A0AAV4ZIR7</accession>
<reference evidence="2" key="1">
    <citation type="journal article" date="2016" name="Front. Microbiol.">
        <title>Genome Sequence of the Piezophilic, Mesophilic Sulfate-Reducing Bacterium Desulfovibrio indicus J2T.</title>
        <authorList>
            <person name="Cao J."/>
            <person name="Maignien L."/>
            <person name="Shao Z."/>
            <person name="Alain K."/>
            <person name="Jebbar M."/>
        </authorList>
    </citation>
    <scope>NUCLEOTIDE SEQUENCE</scope>
    <source>
        <strain evidence="2">DSM 16372</strain>
    </source>
</reference>
<keyword evidence="3" id="KW-1185">Reference proteome</keyword>
<evidence type="ECO:0000256" key="1">
    <source>
        <dbReference type="SAM" id="SignalP"/>
    </source>
</evidence>
<reference evidence="2" key="2">
    <citation type="submission" date="2021-08" db="EMBL/GenBank/DDBJ databases">
        <authorList>
            <person name="Tani A."/>
            <person name="Ola A."/>
            <person name="Ogura Y."/>
            <person name="Katsura K."/>
            <person name="Hayashi T."/>
        </authorList>
    </citation>
    <scope>NUCLEOTIDE SEQUENCE</scope>
    <source>
        <strain evidence="2">DSM 16372</strain>
    </source>
</reference>
<proteinExistence type="predicted"/>
<evidence type="ECO:0000313" key="2">
    <source>
        <dbReference type="EMBL" id="GJD87794.1"/>
    </source>
</evidence>
<dbReference type="RefSeq" id="WP_238229787.1">
    <property type="nucleotide sequence ID" value="NZ_BPQO01000004.1"/>
</dbReference>
<keyword evidence="1" id="KW-0732">Signal</keyword>
<feature type="chain" id="PRO_5043450399" description="SH3b domain-containing protein" evidence="1">
    <location>
        <begin position="27"/>
        <end position="110"/>
    </location>
</feature>
<evidence type="ECO:0000313" key="3">
    <source>
        <dbReference type="Proteomes" id="UP001055247"/>
    </source>
</evidence>
<name>A0AAV4ZIR7_9HYPH</name>
<dbReference type="EMBL" id="BPQO01000004">
    <property type="protein sequence ID" value="GJD87794.1"/>
    <property type="molecule type" value="Genomic_DNA"/>
</dbReference>
<protein>
    <recommendedName>
        <fullName evidence="4">SH3b domain-containing protein</fullName>
    </recommendedName>
</protein>
<dbReference type="AlphaFoldDB" id="A0AAV4ZIR7"/>
<comment type="caution">
    <text evidence="2">The sequence shown here is derived from an EMBL/GenBank/DDBJ whole genome shotgun (WGS) entry which is preliminary data.</text>
</comment>
<feature type="signal peptide" evidence="1">
    <location>
        <begin position="1"/>
        <end position="26"/>
    </location>
</feature>
<organism evidence="2 3">
    <name type="scientific">Methylobacterium hispanicum</name>
    <dbReference type="NCBI Taxonomy" id="270350"/>
    <lineage>
        <taxon>Bacteria</taxon>
        <taxon>Pseudomonadati</taxon>
        <taxon>Pseudomonadota</taxon>
        <taxon>Alphaproteobacteria</taxon>
        <taxon>Hyphomicrobiales</taxon>
        <taxon>Methylobacteriaceae</taxon>
        <taxon>Methylobacterium</taxon>
    </lineage>
</organism>
<evidence type="ECO:0008006" key="4">
    <source>
        <dbReference type="Google" id="ProtNLM"/>
    </source>
</evidence>
<gene>
    <name evidence="2" type="ORF">BHAOGJBA_1299</name>
</gene>
<dbReference type="Proteomes" id="UP001055247">
    <property type="component" value="Unassembled WGS sequence"/>
</dbReference>
<dbReference type="Gene3D" id="2.30.30.40">
    <property type="entry name" value="SH3 Domains"/>
    <property type="match status" value="1"/>
</dbReference>
<sequence>MLGSITARAFLAALALLSAAAAPSSAQTAMRVVGVAPNDVLNVREYPSPGARIVGIIPPDGRGVAPNGDRVGNWIFVSHRRVEGWIDRRYVVVDGPAIRRGRSYPDDMTE</sequence>